<dbReference type="EMBL" id="BAABUK010000024">
    <property type="protein sequence ID" value="GAA5815053.1"/>
    <property type="molecule type" value="Genomic_DNA"/>
</dbReference>
<feature type="region of interest" description="Disordered" evidence="1">
    <location>
        <begin position="109"/>
        <end position="143"/>
    </location>
</feature>
<name>A0ABP9Z7E7_9FUNG</name>
<dbReference type="Proteomes" id="UP001473302">
    <property type="component" value="Unassembled WGS sequence"/>
</dbReference>
<feature type="region of interest" description="Disordered" evidence="1">
    <location>
        <begin position="1"/>
        <end position="79"/>
    </location>
</feature>
<organism evidence="2 3">
    <name type="scientific">Mucor flavus</name>
    <dbReference type="NCBI Taxonomy" id="439312"/>
    <lineage>
        <taxon>Eukaryota</taxon>
        <taxon>Fungi</taxon>
        <taxon>Fungi incertae sedis</taxon>
        <taxon>Mucoromycota</taxon>
        <taxon>Mucoromycotina</taxon>
        <taxon>Mucoromycetes</taxon>
        <taxon>Mucorales</taxon>
        <taxon>Mucorineae</taxon>
        <taxon>Mucoraceae</taxon>
        <taxon>Mucor</taxon>
    </lineage>
</organism>
<reference evidence="2 3" key="1">
    <citation type="submission" date="2024-04" db="EMBL/GenBank/DDBJ databases">
        <title>genome sequences of Mucor flavus KT1a and Helicostylum pulchrum KT1b strains isolated from the surface of a dry-aged beef.</title>
        <authorList>
            <person name="Toyotome T."/>
            <person name="Hosono M."/>
            <person name="Torimaru M."/>
            <person name="Fukuda K."/>
            <person name="Mikami N."/>
        </authorList>
    </citation>
    <scope>NUCLEOTIDE SEQUENCE [LARGE SCALE GENOMIC DNA]</scope>
    <source>
        <strain evidence="2 3">KT1a</strain>
    </source>
</reference>
<gene>
    <name evidence="2" type="ORF">MFLAVUS_008559</name>
</gene>
<evidence type="ECO:0000313" key="3">
    <source>
        <dbReference type="Proteomes" id="UP001473302"/>
    </source>
</evidence>
<proteinExistence type="predicted"/>
<feature type="compositionally biased region" description="Basic residues" evidence="1">
    <location>
        <begin position="68"/>
        <end position="78"/>
    </location>
</feature>
<accession>A0ABP9Z7E7</accession>
<sequence length="172" mass="19878">MNEPGRKSTKSPLKQMIKSESFQKQPSLVRTSSKQHRTSFPPPPATRVNTMKPIDEQKVYNHKPVPTNKKRHHSRRLHNTLDDDIPLALLAYKKGYTTIYPSTRTVKDDRTNSYLSTSSSGSSSQNSIIKLQETKRKKPRRLTTPVPVEKKVIEEPIIKEKKWYSSLRKLIK</sequence>
<feature type="compositionally biased region" description="Polar residues" evidence="1">
    <location>
        <begin position="18"/>
        <end position="32"/>
    </location>
</feature>
<protein>
    <submittedName>
        <fullName evidence="2">Uncharacterized protein</fullName>
    </submittedName>
</protein>
<evidence type="ECO:0000313" key="2">
    <source>
        <dbReference type="EMBL" id="GAA5815053.1"/>
    </source>
</evidence>
<evidence type="ECO:0000256" key="1">
    <source>
        <dbReference type="SAM" id="MobiDB-lite"/>
    </source>
</evidence>
<keyword evidence="3" id="KW-1185">Reference proteome</keyword>
<feature type="compositionally biased region" description="Low complexity" evidence="1">
    <location>
        <begin position="113"/>
        <end position="127"/>
    </location>
</feature>
<comment type="caution">
    <text evidence="2">The sequence shown here is derived from an EMBL/GenBank/DDBJ whole genome shotgun (WGS) entry which is preliminary data.</text>
</comment>